<accession>A0A7W8MS43</accession>
<feature type="region of interest" description="Disordered" evidence="1">
    <location>
        <begin position="98"/>
        <end position="119"/>
    </location>
</feature>
<keyword evidence="3" id="KW-1185">Reference proteome</keyword>
<evidence type="ECO:0000256" key="1">
    <source>
        <dbReference type="SAM" id="MobiDB-lite"/>
    </source>
</evidence>
<dbReference type="AlphaFoldDB" id="A0A7W8MS43"/>
<dbReference type="Proteomes" id="UP000568106">
    <property type="component" value="Unassembled WGS sequence"/>
</dbReference>
<evidence type="ECO:0000313" key="3">
    <source>
        <dbReference type="Proteomes" id="UP000568106"/>
    </source>
</evidence>
<reference evidence="2" key="1">
    <citation type="submission" date="2020-08" db="EMBL/GenBank/DDBJ databases">
        <title>Genomic Encyclopedia of Type Strains, Phase IV (KMG-V): Genome sequencing to study the core and pangenomes of soil and plant-associated prokaryotes.</title>
        <authorList>
            <person name="Whitman W."/>
        </authorList>
    </citation>
    <scope>NUCLEOTIDE SEQUENCE [LARGE SCALE GENOMIC DNA]</scope>
    <source>
        <strain evidence="2">M8UP27</strain>
    </source>
</reference>
<proteinExistence type="predicted"/>
<evidence type="ECO:0000313" key="2">
    <source>
        <dbReference type="EMBL" id="MBB5316799.1"/>
    </source>
</evidence>
<name>A0A7W8MS43_9BACT</name>
<gene>
    <name evidence="2" type="ORF">HDF09_001468</name>
</gene>
<protein>
    <submittedName>
        <fullName evidence="2">Uncharacterized protein</fullName>
    </submittedName>
</protein>
<organism evidence="2 3">
    <name type="scientific">Tunturiibacter empetritectus</name>
    <dbReference type="NCBI Taxonomy" id="3069691"/>
    <lineage>
        <taxon>Bacteria</taxon>
        <taxon>Pseudomonadati</taxon>
        <taxon>Acidobacteriota</taxon>
        <taxon>Terriglobia</taxon>
        <taxon>Terriglobales</taxon>
        <taxon>Acidobacteriaceae</taxon>
        <taxon>Tunturiibacter</taxon>
    </lineage>
</organism>
<comment type="caution">
    <text evidence="2">The sequence shown here is derived from an EMBL/GenBank/DDBJ whole genome shotgun (WGS) entry which is preliminary data.</text>
</comment>
<sequence>MPFPLCRHLKPNGYRCQSPALTGKVWCYFHQHLHQRRRPALPSTNRNFKLPPVPDRRSVQSALSLVITAIANGELSTRRAGQLLTALQMASGNAALLEAATPPNPDRNDAEFPQTASHA</sequence>
<dbReference type="EMBL" id="JACHDY010000002">
    <property type="protein sequence ID" value="MBB5316799.1"/>
    <property type="molecule type" value="Genomic_DNA"/>
</dbReference>